<feature type="compositionally biased region" description="Polar residues" evidence="5">
    <location>
        <begin position="87"/>
        <end position="96"/>
    </location>
</feature>
<name>A0A8H5BUM6_9AGAR</name>
<keyword evidence="7" id="KW-1185">Reference proteome</keyword>
<evidence type="ECO:0008006" key="8">
    <source>
        <dbReference type="Google" id="ProtNLM"/>
    </source>
</evidence>
<proteinExistence type="inferred from homology"/>
<sequence>MSYSALPPALVDLTLLRLTNPKRISAGSLNRWRRAYQTSVLDPSSASASSSTTQLSWDGLKRTRRPPKRKSVAGPPARAVTPAPAASSLQLHDATSQLPMTPLEELEKRVGALDDVVEAQATTPVGSFFYSEDELLAIYEDVLAVPEAEVEDTAESNRAALEAVRRAEEMEDQRLLEGLRHRLLDDVQVDDSVPMYRRVLARAHEIFARVEAARNAVNPEGSREDYVPLALISIREYEALIREAMKTQDVRAATVAQEMMKGEKMRFPPQSLTNILSIYASAGEIKSADDLLVNFLKEAPTEDQRHLHIKAHLRGTPEKLIPTSAMELLHYYEDVGMPAPMQTYGSVITSLLSRPSSTARAQAWDIFAHMRYAAHPNPDASLYTTMIRACAYPVSVRYSSEPEKALDLWTEMTVDHKLRPTVASYNAVILACARSGTKTYVNEAFRLARQMLDANRDARGFSAYRPDRKTFCALLEGAKRIGDLARTRWILAEMIRQRGDDLNAVETQIDEEVMMHVFNAYASYKPPLTREATVFVKNKSENATGDETTAVDASSSTGTAVQPNLKQSSSASSSTSSSSSPAGPSSSMVAVDPEEDELASAAFTMRPPQTREEVIREVRMLFGRIVGDIKTASSPQGDMRKFSGVRLSSRLFGAYLSVFYRHTHLETSMELFETFVTRFPDSMSPRVYVEALERCGNARRGRERDIVVACLDSIWARWEPMENAAQEKGEPLSARYVERAHIAKIRTLAMTENTDRAMEHLRAFAAKYPPDNVRTPALKPAFRSTRSQLVANRPLVRMTSASEVPDDHVPPLATFRDLEILHHRLVDDMRDKDIKYVTWLCKAYEWALRVRRDETVKAKIAPPETPIYIPSH</sequence>
<dbReference type="Proteomes" id="UP000567179">
    <property type="component" value="Unassembled WGS sequence"/>
</dbReference>
<feature type="compositionally biased region" description="Basic residues" evidence="5">
    <location>
        <begin position="62"/>
        <end position="71"/>
    </location>
</feature>
<evidence type="ECO:0000313" key="6">
    <source>
        <dbReference type="EMBL" id="KAF5329730.1"/>
    </source>
</evidence>
<dbReference type="EMBL" id="JAACJJ010000002">
    <property type="protein sequence ID" value="KAF5329730.1"/>
    <property type="molecule type" value="Genomic_DNA"/>
</dbReference>
<dbReference type="Gene3D" id="1.25.40.10">
    <property type="entry name" value="Tetratricopeptide repeat domain"/>
    <property type="match status" value="1"/>
</dbReference>
<comment type="similarity">
    <text evidence="1">Belongs to the CCM1 family.</text>
</comment>
<evidence type="ECO:0000313" key="7">
    <source>
        <dbReference type="Proteomes" id="UP000567179"/>
    </source>
</evidence>
<comment type="caution">
    <text evidence="6">The sequence shown here is derived from an EMBL/GenBank/DDBJ whole genome shotgun (WGS) entry which is preliminary data.</text>
</comment>
<evidence type="ECO:0000256" key="1">
    <source>
        <dbReference type="ARBA" id="ARBA00006192"/>
    </source>
</evidence>
<protein>
    <recommendedName>
        <fullName evidence="8">Pentacotripeptide-repeat region of PRORP domain-containing protein</fullName>
    </recommendedName>
</protein>
<feature type="compositionally biased region" description="Low complexity" evidence="5">
    <location>
        <begin position="568"/>
        <end position="587"/>
    </location>
</feature>
<comment type="function">
    <text evidence="3">Regulates mitochondrial small subunit maturation by controlling 15S rRNA 5'-end processing. Localizes to the 5' precursor of the 15S rRNA in a position that is subsequently occupied by mS47 in the mature yeast mtSSU. Uses structure and sequence-specific RNA recognition, binding to a single-stranded region of the precursor and specifically recognizing bases -6 to -1. The exchange of Ccm1 for mS47 is coupled to the irreversible removal of precursor rRNA that is accompanied by conformational changes of the mitoribosomal proteins uS5m and mS26. These conformational changes signal completion of 5'-end rRNA processing through protection of the mature 5'-end of the 15S rRNA and stabilization of mS47. The removal of the 5' precursor together with the dissociation of Ccm1 may be catalyzed by the 5'-3' exoribonuclease Pet127. Involved in the specific removal of group I introns in mitochondrial encoded transcripts.</text>
</comment>
<feature type="compositionally biased region" description="Low complexity" evidence="5">
    <location>
        <begin position="73"/>
        <end position="86"/>
    </location>
</feature>
<dbReference type="AlphaFoldDB" id="A0A8H5BUM6"/>
<dbReference type="PANTHER" id="PTHR47936:SF1">
    <property type="entry name" value="PENTATRICOPEPTIDE REPEAT-CONTAINING PROTEIN GUN1, CHLOROPLASTIC"/>
    <property type="match status" value="1"/>
</dbReference>
<feature type="region of interest" description="Disordered" evidence="5">
    <location>
        <begin position="40"/>
        <end position="96"/>
    </location>
</feature>
<evidence type="ECO:0000256" key="4">
    <source>
        <dbReference type="ARBA" id="ARBA00044511"/>
    </source>
</evidence>
<evidence type="ECO:0000256" key="2">
    <source>
        <dbReference type="ARBA" id="ARBA00022737"/>
    </source>
</evidence>
<feature type="region of interest" description="Disordered" evidence="5">
    <location>
        <begin position="544"/>
        <end position="590"/>
    </location>
</feature>
<evidence type="ECO:0000256" key="5">
    <source>
        <dbReference type="SAM" id="MobiDB-lite"/>
    </source>
</evidence>
<evidence type="ECO:0000256" key="3">
    <source>
        <dbReference type="ARBA" id="ARBA00044493"/>
    </source>
</evidence>
<dbReference type="OrthoDB" id="5588846at2759"/>
<reference evidence="6 7" key="1">
    <citation type="journal article" date="2020" name="ISME J.">
        <title>Uncovering the hidden diversity of litter-decomposition mechanisms in mushroom-forming fungi.</title>
        <authorList>
            <person name="Floudas D."/>
            <person name="Bentzer J."/>
            <person name="Ahren D."/>
            <person name="Johansson T."/>
            <person name="Persson P."/>
            <person name="Tunlid A."/>
        </authorList>
    </citation>
    <scope>NUCLEOTIDE SEQUENCE [LARGE SCALE GENOMIC DNA]</scope>
    <source>
        <strain evidence="6 7">CBS 101986</strain>
    </source>
</reference>
<dbReference type="PANTHER" id="PTHR47936">
    <property type="entry name" value="PPR_LONG DOMAIN-CONTAINING PROTEIN"/>
    <property type="match status" value="1"/>
</dbReference>
<feature type="compositionally biased region" description="Polar residues" evidence="5">
    <location>
        <begin position="544"/>
        <end position="567"/>
    </location>
</feature>
<dbReference type="InterPro" id="IPR011990">
    <property type="entry name" value="TPR-like_helical_dom_sf"/>
</dbReference>
<gene>
    <name evidence="6" type="ORF">D9619_008986</name>
</gene>
<comment type="subunit">
    <text evidence="4">Binds to mitochondrial small subunit 15S rRNA.</text>
</comment>
<organism evidence="6 7">
    <name type="scientific">Psilocybe cf. subviscida</name>
    <dbReference type="NCBI Taxonomy" id="2480587"/>
    <lineage>
        <taxon>Eukaryota</taxon>
        <taxon>Fungi</taxon>
        <taxon>Dikarya</taxon>
        <taxon>Basidiomycota</taxon>
        <taxon>Agaricomycotina</taxon>
        <taxon>Agaricomycetes</taxon>
        <taxon>Agaricomycetidae</taxon>
        <taxon>Agaricales</taxon>
        <taxon>Agaricineae</taxon>
        <taxon>Strophariaceae</taxon>
        <taxon>Psilocybe</taxon>
    </lineage>
</organism>
<keyword evidence="2" id="KW-0677">Repeat</keyword>
<accession>A0A8H5BUM6</accession>